<comment type="subcellular location">
    <subcellularLocation>
        <location evidence="1">Cell membrane</location>
        <topology evidence="1">Multi-pass membrane protein</topology>
    </subcellularLocation>
</comment>
<evidence type="ECO:0000256" key="12">
    <source>
        <dbReference type="ARBA" id="ARBA00022989"/>
    </source>
</evidence>
<dbReference type="Gene3D" id="3.30.70.100">
    <property type="match status" value="1"/>
</dbReference>
<evidence type="ECO:0000256" key="8">
    <source>
        <dbReference type="ARBA" id="ARBA00022741"/>
    </source>
</evidence>
<dbReference type="NCBIfam" id="TIGR01512">
    <property type="entry name" value="ATPase-IB2_Cd"/>
    <property type="match status" value="1"/>
</dbReference>
<keyword evidence="12 15" id="KW-1133">Transmembrane helix</keyword>
<dbReference type="NCBIfam" id="TIGR01511">
    <property type="entry name" value="ATPase-IB1_Cu"/>
    <property type="match status" value="1"/>
</dbReference>
<dbReference type="Gene3D" id="3.40.1110.10">
    <property type="entry name" value="Calcium-transporting ATPase, cytoplasmic domain N"/>
    <property type="match status" value="1"/>
</dbReference>
<feature type="transmembrane region" description="Helical" evidence="15">
    <location>
        <begin position="147"/>
        <end position="168"/>
    </location>
</feature>
<comment type="caution">
    <text evidence="17">The sequence shown here is derived from an EMBL/GenBank/DDBJ whole genome shotgun (WGS) entry which is preliminary data.</text>
</comment>
<feature type="transmembrane region" description="Helical" evidence="15">
    <location>
        <begin position="180"/>
        <end position="199"/>
    </location>
</feature>
<dbReference type="CDD" id="cd00371">
    <property type="entry name" value="HMA"/>
    <property type="match status" value="1"/>
</dbReference>
<dbReference type="PRINTS" id="PR00943">
    <property type="entry name" value="CUATPASE"/>
</dbReference>
<keyword evidence="10" id="KW-0460">Magnesium</keyword>
<evidence type="ECO:0000256" key="4">
    <source>
        <dbReference type="ARBA" id="ARBA00022475"/>
    </source>
</evidence>
<feature type="transmembrane region" description="Helical" evidence="15">
    <location>
        <begin position="389"/>
        <end position="414"/>
    </location>
</feature>
<dbReference type="PROSITE" id="PS50846">
    <property type="entry name" value="HMA_2"/>
    <property type="match status" value="1"/>
</dbReference>
<evidence type="ECO:0000313" key="17">
    <source>
        <dbReference type="EMBL" id="MFC3142094.1"/>
    </source>
</evidence>
<dbReference type="SUPFAM" id="SSF55008">
    <property type="entry name" value="HMA, heavy metal-associated domain"/>
    <property type="match status" value="1"/>
</dbReference>
<dbReference type="SUPFAM" id="SSF81653">
    <property type="entry name" value="Calcium ATPase, transduction domain A"/>
    <property type="match status" value="1"/>
</dbReference>
<feature type="transmembrane region" description="Helical" evidence="15">
    <location>
        <begin position="115"/>
        <end position="135"/>
    </location>
</feature>
<evidence type="ECO:0000256" key="6">
    <source>
        <dbReference type="ARBA" id="ARBA00022692"/>
    </source>
</evidence>
<evidence type="ECO:0000256" key="3">
    <source>
        <dbReference type="ARBA" id="ARBA00022448"/>
    </source>
</evidence>
<keyword evidence="7 15" id="KW-0479">Metal-binding</keyword>
<dbReference type="PRINTS" id="PR00119">
    <property type="entry name" value="CATATPASE"/>
</dbReference>
<keyword evidence="5" id="KW-0597">Phosphoprotein</keyword>
<keyword evidence="11" id="KW-1278">Translocase</keyword>
<dbReference type="SUPFAM" id="SSF56784">
    <property type="entry name" value="HAD-like"/>
    <property type="match status" value="1"/>
</dbReference>
<dbReference type="InterPro" id="IPR018303">
    <property type="entry name" value="ATPase_P-typ_P_site"/>
</dbReference>
<evidence type="ECO:0000256" key="13">
    <source>
        <dbReference type="ARBA" id="ARBA00023065"/>
    </source>
</evidence>
<dbReference type="Gene3D" id="3.40.50.1000">
    <property type="entry name" value="HAD superfamily/HAD-like"/>
    <property type="match status" value="1"/>
</dbReference>
<evidence type="ECO:0000256" key="11">
    <source>
        <dbReference type="ARBA" id="ARBA00022967"/>
    </source>
</evidence>
<proteinExistence type="inferred from homology"/>
<gene>
    <name evidence="17" type="ORF">ACFOGP_05205</name>
</gene>
<dbReference type="RefSeq" id="WP_275631667.1">
    <property type="nucleotide sequence ID" value="NZ_JARGYD010000002.1"/>
</dbReference>
<organism evidence="17 18">
    <name type="scientific">Psychromarinibacter halotolerans</name>
    <dbReference type="NCBI Taxonomy" id="1775175"/>
    <lineage>
        <taxon>Bacteria</taxon>
        <taxon>Pseudomonadati</taxon>
        <taxon>Pseudomonadota</taxon>
        <taxon>Alphaproteobacteria</taxon>
        <taxon>Rhodobacterales</taxon>
        <taxon>Paracoccaceae</taxon>
        <taxon>Psychromarinibacter</taxon>
    </lineage>
</organism>
<dbReference type="Pfam" id="PF00403">
    <property type="entry name" value="HMA"/>
    <property type="match status" value="1"/>
</dbReference>
<keyword evidence="18" id="KW-1185">Reference proteome</keyword>
<name>A0ABV7GKI1_9RHOB</name>
<sequence length="726" mass="75624">MSTTLQTSACPACAAAPLAEQVAGRAPAGGDQVMLSLPKIHCAACIAGVERSLSTMPGVRRARVNLTLKRAMVDVDPGTEAAALARALSEGGWEAHELDSATLAGTQVDRTGRDLLMRLGVAGFAMMNVMLLSVAVWSGAEAATRDLFHWISATIAIPTIAFSAQPFFRNAWSALRAARLNMDVPISLAILLAAGMSVYETAQSGAHAYFDAALSLTFFLLAGRYLDYRTRSVARSAAQELAALEVPRALRISDDAEAMVPVSELTVDDMVRVLPGARVPVDGIVTDGTSEIDRSLLTGESLPVVSKPGATVNAGEVNLTGALTVRVTAAGQDSTLHRLADLVAVAETTRNRYTSLADRAARIYAPAVHLLAFAAFLGWLWISGGDVRLALNIAVAVLIITCPCALGLAVPAVTTAASGRLFKRGLLIKSATALERLAEVDTVVFDKTGTLTTGAPEAENLGDHSRRDLELALALAEGSAHPLAQSLAQAARAAGVRPVKVTDMHEVPGYGVEAQWQGQRVRLGRADWTGADAAAQTATYLQVGARVLTFRFADRLRDGAEAAVAALKAQGMRVLLLSGDTDAAVSDLAQRVGIESFEAGVLPQDKAARVDALMADGHRVLMVGDGLNDTAALAAAHASISPASALEATRVVSDIVLLGGSLAPLGDTLATARSATRRIRENFGIAAVYNMIAIPIALTGFATPLAAALAMSGSSICVSLNALRLR</sequence>
<dbReference type="PROSITE" id="PS00154">
    <property type="entry name" value="ATPASE_E1_E2"/>
    <property type="match status" value="1"/>
</dbReference>
<dbReference type="InterPro" id="IPR001757">
    <property type="entry name" value="P_typ_ATPase"/>
</dbReference>
<dbReference type="Pfam" id="PF00702">
    <property type="entry name" value="Hydrolase"/>
    <property type="match status" value="1"/>
</dbReference>
<evidence type="ECO:0000313" key="18">
    <source>
        <dbReference type="Proteomes" id="UP001595632"/>
    </source>
</evidence>
<dbReference type="EMBL" id="JBHRTB010000010">
    <property type="protein sequence ID" value="MFC3142094.1"/>
    <property type="molecule type" value="Genomic_DNA"/>
</dbReference>
<evidence type="ECO:0000256" key="9">
    <source>
        <dbReference type="ARBA" id="ARBA00022840"/>
    </source>
</evidence>
<dbReference type="InterPro" id="IPR036412">
    <property type="entry name" value="HAD-like_sf"/>
</dbReference>
<keyword evidence="13" id="KW-0406">Ion transport</keyword>
<keyword evidence="14 15" id="KW-0472">Membrane</keyword>
<keyword evidence="8 15" id="KW-0547">Nucleotide-binding</keyword>
<dbReference type="NCBIfam" id="TIGR01525">
    <property type="entry name" value="ATPase-IB_hvy"/>
    <property type="match status" value="1"/>
</dbReference>
<dbReference type="Pfam" id="PF00122">
    <property type="entry name" value="E1-E2_ATPase"/>
    <property type="match status" value="1"/>
</dbReference>
<dbReference type="InterPro" id="IPR023298">
    <property type="entry name" value="ATPase_P-typ_TM_dom_sf"/>
</dbReference>
<keyword evidence="6 15" id="KW-0812">Transmembrane</keyword>
<dbReference type="InterPro" id="IPR036163">
    <property type="entry name" value="HMA_dom_sf"/>
</dbReference>
<feature type="transmembrane region" description="Helical" evidence="15">
    <location>
        <begin position="363"/>
        <end position="383"/>
    </location>
</feature>
<dbReference type="InterPro" id="IPR008250">
    <property type="entry name" value="ATPase_P-typ_transduc_dom_A_sf"/>
</dbReference>
<dbReference type="PANTHER" id="PTHR43520">
    <property type="entry name" value="ATP7, ISOFORM B"/>
    <property type="match status" value="1"/>
</dbReference>
<dbReference type="NCBIfam" id="TIGR01494">
    <property type="entry name" value="ATPase_P-type"/>
    <property type="match status" value="1"/>
</dbReference>
<evidence type="ECO:0000259" key="16">
    <source>
        <dbReference type="PROSITE" id="PS50846"/>
    </source>
</evidence>
<protein>
    <submittedName>
        <fullName evidence="17">Heavy metal translocating P-type ATPase</fullName>
    </submittedName>
</protein>
<evidence type="ECO:0000256" key="1">
    <source>
        <dbReference type="ARBA" id="ARBA00004651"/>
    </source>
</evidence>
<comment type="similarity">
    <text evidence="2 15">Belongs to the cation transport ATPase (P-type) (TC 3.A.3) family. Type IB subfamily.</text>
</comment>
<evidence type="ECO:0000256" key="14">
    <source>
        <dbReference type="ARBA" id="ARBA00023136"/>
    </source>
</evidence>
<accession>A0ABV7GKI1</accession>
<reference evidence="18" key="1">
    <citation type="journal article" date="2019" name="Int. J. Syst. Evol. Microbiol.">
        <title>The Global Catalogue of Microorganisms (GCM) 10K type strain sequencing project: providing services to taxonomists for standard genome sequencing and annotation.</title>
        <authorList>
            <consortium name="The Broad Institute Genomics Platform"/>
            <consortium name="The Broad Institute Genome Sequencing Center for Infectious Disease"/>
            <person name="Wu L."/>
            <person name="Ma J."/>
        </authorList>
    </citation>
    <scope>NUCLEOTIDE SEQUENCE [LARGE SCALE GENOMIC DNA]</scope>
    <source>
        <strain evidence="18">KCTC 52366</strain>
    </source>
</reference>
<evidence type="ECO:0000256" key="10">
    <source>
        <dbReference type="ARBA" id="ARBA00022842"/>
    </source>
</evidence>
<dbReference type="InterPro" id="IPR027256">
    <property type="entry name" value="P-typ_ATPase_IB"/>
</dbReference>
<evidence type="ECO:0000256" key="2">
    <source>
        <dbReference type="ARBA" id="ARBA00006024"/>
    </source>
</evidence>
<dbReference type="InterPro" id="IPR059000">
    <property type="entry name" value="ATPase_P-type_domA"/>
</dbReference>
<dbReference type="InterPro" id="IPR023299">
    <property type="entry name" value="ATPase_P-typ_cyto_dom_N"/>
</dbReference>
<dbReference type="Gene3D" id="2.70.150.10">
    <property type="entry name" value="Calcium-transporting ATPase, cytoplasmic transduction domain A"/>
    <property type="match status" value="1"/>
</dbReference>
<evidence type="ECO:0000256" key="7">
    <source>
        <dbReference type="ARBA" id="ARBA00022723"/>
    </source>
</evidence>
<dbReference type="InterPro" id="IPR017969">
    <property type="entry name" value="Heavy-metal-associated_CS"/>
</dbReference>
<dbReference type="PANTHER" id="PTHR43520:SF5">
    <property type="entry name" value="CATION-TRANSPORTING P-TYPE ATPASE-RELATED"/>
    <property type="match status" value="1"/>
</dbReference>
<dbReference type="InterPro" id="IPR023214">
    <property type="entry name" value="HAD_sf"/>
</dbReference>
<evidence type="ECO:0000256" key="5">
    <source>
        <dbReference type="ARBA" id="ARBA00022553"/>
    </source>
</evidence>
<dbReference type="SUPFAM" id="SSF81665">
    <property type="entry name" value="Calcium ATPase, transmembrane domain M"/>
    <property type="match status" value="1"/>
</dbReference>
<dbReference type="Proteomes" id="UP001595632">
    <property type="component" value="Unassembled WGS sequence"/>
</dbReference>
<feature type="domain" description="HMA" evidence="16">
    <location>
        <begin position="31"/>
        <end position="96"/>
    </location>
</feature>
<dbReference type="PROSITE" id="PS01047">
    <property type="entry name" value="HMA_1"/>
    <property type="match status" value="1"/>
</dbReference>
<evidence type="ECO:0000256" key="15">
    <source>
        <dbReference type="RuleBase" id="RU362081"/>
    </source>
</evidence>
<keyword evidence="3" id="KW-0813">Transport</keyword>
<dbReference type="InterPro" id="IPR006121">
    <property type="entry name" value="HMA_dom"/>
</dbReference>
<feature type="transmembrane region" description="Helical" evidence="15">
    <location>
        <begin position="683"/>
        <end position="699"/>
    </location>
</feature>
<keyword evidence="4 15" id="KW-1003">Cell membrane</keyword>
<feature type="transmembrane region" description="Helical" evidence="15">
    <location>
        <begin position="205"/>
        <end position="226"/>
    </location>
</feature>
<keyword evidence="9 15" id="KW-0067">ATP-binding</keyword>